<feature type="chain" id="PRO_5045234821" description="Peptidase S8/S53 domain-containing protein" evidence="14">
    <location>
        <begin position="44"/>
        <end position="413"/>
    </location>
</feature>
<dbReference type="PROSITE" id="PS00138">
    <property type="entry name" value="SUBTILASE_SER"/>
    <property type="match status" value="1"/>
</dbReference>
<feature type="active site" description="Charge relay system" evidence="10">
    <location>
        <position position="97"/>
    </location>
</feature>
<dbReference type="RefSeq" id="WP_344666453.1">
    <property type="nucleotide sequence ID" value="NZ_BAAAQN010000016.1"/>
</dbReference>
<comment type="similarity">
    <text evidence="2 10 11">Belongs to the peptidase S8 family.</text>
</comment>
<dbReference type="InterPro" id="IPR000209">
    <property type="entry name" value="Peptidase_S8/S53_dom"/>
</dbReference>
<dbReference type="InterPro" id="IPR023828">
    <property type="entry name" value="Peptidase_S8_Ser-AS"/>
</dbReference>
<feature type="region of interest" description="Disordered" evidence="12">
    <location>
        <begin position="352"/>
        <end position="376"/>
    </location>
</feature>
<keyword evidence="5 13" id="KW-0812">Transmembrane</keyword>
<keyword evidence="14" id="KW-0732">Signal</keyword>
<dbReference type="InterPro" id="IPR036852">
    <property type="entry name" value="Peptidase_S8/S53_dom_sf"/>
</dbReference>
<dbReference type="EMBL" id="BAAAQN010000016">
    <property type="protein sequence ID" value="GAA2030410.1"/>
    <property type="molecule type" value="Genomic_DNA"/>
</dbReference>
<dbReference type="NCBIfam" id="TIGR03921">
    <property type="entry name" value="T7SS_mycosin"/>
    <property type="match status" value="1"/>
</dbReference>
<dbReference type="InterPro" id="IPR023827">
    <property type="entry name" value="Peptidase_S8_Asp-AS"/>
</dbReference>
<evidence type="ECO:0000256" key="1">
    <source>
        <dbReference type="ARBA" id="ARBA00004162"/>
    </source>
</evidence>
<evidence type="ECO:0000256" key="9">
    <source>
        <dbReference type="ARBA" id="ARBA00023136"/>
    </source>
</evidence>
<evidence type="ECO:0000313" key="17">
    <source>
        <dbReference type="Proteomes" id="UP001500751"/>
    </source>
</evidence>
<evidence type="ECO:0000256" key="6">
    <source>
        <dbReference type="ARBA" id="ARBA00022801"/>
    </source>
</evidence>
<feature type="domain" description="Peptidase S8/S53" evidence="15">
    <location>
        <begin position="88"/>
        <end position="335"/>
    </location>
</feature>
<dbReference type="InterPro" id="IPR023834">
    <property type="entry name" value="T7SS_pept_S8A_mycosin"/>
</dbReference>
<dbReference type="PANTHER" id="PTHR43806:SF11">
    <property type="entry name" value="CEREVISIN-RELATED"/>
    <property type="match status" value="1"/>
</dbReference>
<evidence type="ECO:0000256" key="10">
    <source>
        <dbReference type="PROSITE-ProRule" id="PRU01240"/>
    </source>
</evidence>
<evidence type="ECO:0000256" key="4">
    <source>
        <dbReference type="ARBA" id="ARBA00022670"/>
    </source>
</evidence>
<evidence type="ECO:0000256" key="12">
    <source>
        <dbReference type="SAM" id="MobiDB-lite"/>
    </source>
</evidence>
<keyword evidence="3" id="KW-1003">Cell membrane</keyword>
<evidence type="ECO:0000256" key="5">
    <source>
        <dbReference type="ARBA" id="ARBA00022692"/>
    </source>
</evidence>
<organism evidence="16 17">
    <name type="scientific">Catenulispora yoronensis</name>
    <dbReference type="NCBI Taxonomy" id="450799"/>
    <lineage>
        <taxon>Bacteria</taxon>
        <taxon>Bacillati</taxon>
        <taxon>Actinomycetota</taxon>
        <taxon>Actinomycetes</taxon>
        <taxon>Catenulisporales</taxon>
        <taxon>Catenulisporaceae</taxon>
        <taxon>Catenulispora</taxon>
    </lineage>
</organism>
<feature type="active site" description="Charge relay system" evidence="10">
    <location>
        <position position="286"/>
    </location>
</feature>
<evidence type="ECO:0000256" key="13">
    <source>
        <dbReference type="SAM" id="Phobius"/>
    </source>
</evidence>
<proteinExistence type="inferred from homology"/>
<keyword evidence="8 13" id="KW-1133">Transmembrane helix</keyword>
<keyword evidence="17" id="KW-1185">Reference proteome</keyword>
<feature type="active site" description="Charge relay system" evidence="10">
    <location>
        <position position="130"/>
    </location>
</feature>
<dbReference type="Proteomes" id="UP001500751">
    <property type="component" value="Unassembled WGS sequence"/>
</dbReference>
<reference evidence="17" key="1">
    <citation type="journal article" date="2019" name="Int. J. Syst. Evol. Microbiol.">
        <title>The Global Catalogue of Microorganisms (GCM) 10K type strain sequencing project: providing services to taxonomists for standard genome sequencing and annotation.</title>
        <authorList>
            <consortium name="The Broad Institute Genomics Platform"/>
            <consortium name="The Broad Institute Genome Sequencing Center for Infectious Disease"/>
            <person name="Wu L."/>
            <person name="Ma J."/>
        </authorList>
    </citation>
    <scope>NUCLEOTIDE SEQUENCE [LARGE SCALE GENOMIC DNA]</scope>
    <source>
        <strain evidence="17">JCM 16014</strain>
    </source>
</reference>
<dbReference type="InterPro" id="IPR015500">
    <property type="entry name" value="Peptidase_S8_subtilisin-rel"/>
</dbReference>
<dbReference type="InterPro" id="IPR022398">
    <property type="entry name" value="Peptidase_S8_His-AS"/>
</dbReference>
<dbReference type="InterPro" id="IPR050131">
    <property type="entry name" value="Peptidase_S8_subtilisin-like"/>
</dbReference>
<dbReference type="PROSITE" id="PS51892">
    <property type="entry name" value="SUBTILASE"/>
    <property type="match status" value="1"/>
</dbReference>
<keyword evidence="4 10" id="KW-0645">Protease</keyword>
<gene>
    <name evidence="16" type="ORF">GCM10009839_32660</name>
</gene>
<evidence type="ECO:0000256" key="2">
    <source>
        <dbReference type="ARBA" id="ARBA00011073"/>
    </source>
</evidence>
<dbReference type="Gene3D" id="3.40.50.200">
    <property type="entry name" value="Peptidase S8/S53 domain"/>
    <property type="match status" value="1"/>
</dbReference>
<sequence>MAAIGIPRGGDVVNALIRRPLPSVAAVLLLTAFAAAEGTQVHAAGNGTPVLPPATYGSCVPTSVPAPAEYPWAQSLLAPSRAWPLSQGHGVTVAVVDSGVQADAPQLRGQVDAGKDVTAAGTGDRDCVGHGTFVAGLIAARAQTGSSLVGFAPGVRILPIKVTGTDGSATAATLAAGIRAAADAGARIINVSMVSTLPSDDLAKAVAYAQSRGALIVAAAANDAQLNNPVAYPAAYPGVVGVGAIDVTGALTGFSETGTFVDLVAPGSLVTSVGARGGYYAGSGTSFACPFVSATAALVWSYYPSLTAAQVKARLEATADAPAGATGSTAGYGYGIADPYAAVTAALPLDATPTKSPLRPSSPHLASPPKPTAPARPQRLAALGTAGGVAVLGMVGLALRIVIPRGRARRWRV</sequence>
<dbReference type="PROSITE" id="PS00137">
    <property type="entry name" value="SUBTILASE_HIS"/>
    <property type="match status" value="1"/>
</dbReference>
<evidence type="ECO:0000256" key="7">
    <source>
        <dbReference type="ARBA" id="ARBA00022825"/>
    </source>
</evidence>
<comment type="subcellular location">
    <subcellularLocation>
        <location evidence="1">Cell membrane</location>
        <topology evidence="1">Single-pass membrane protein</topology>
    </subcellularLocation>
</comment>
<protein>
    <recommendedName>
        <fullName evidence="15">Peptidase S8/S53 domain-containing protein</fullName>
    </recommendedName>
</protein>
<name>A0ABP5FN76_9ACTN</name>
<evidence type="ECO:0000256" key="11">
    <source>
        <dbReference type="RuleBase" id="RU003355"/>
    </source>
</evidence>
<keyword evidence="9 13" id="KW-0472">Membrane</keyword>
<dbReference type="PANTHER" id="PTHR43806">
    <property type="entry name" value="PEPTIDASE S8"/>
    <property type="match status" value="1"/>
</dbReference>
<dbReference type="PROSITE" id="PS00136">
    <property type="entry name" value="SUBTILASE_ASP"/>
    <property type="match status" value="1"/>
</dbReference>
<feature type="signal peptide" evidence="14">
    <location>
        <begin position="1"/>
        <end position="43"/>
    </location>
</feature>
<comment type="caution">
    <text evidence="16">The sequence shown here is derived from an EMBL/GenBank/DDBJ whole genome shotgun (WGS) entry which is preliminary data.</text>
</comment>
<dbReference type="PRINTS" id="PR00723">
    <property type="entry name" value="SUBTILISIN"/>
</dbReference>
<keyword evidence="7 10" id="KW-0720">Serine protease</keyword>
<evidence type="ECO:0000313" key="16">
    <source>
        <dbReference type="EMBL" id="GAA2030410.1"/>
    </source>
</evidence>
<accession>A0ABP5FN76</accession>
<dbReference type="Pfam" id="PF00082">
    <property type="entry name" value="Peptidase_S8"/>
    <property type="match status" value="1"/>
</dbReference>
<evidence type="ECO:0000256" key="14">
    <source>
        <dbReference type="SAM" id="SignalP"/>
    </source>
</evidence>
<evidence type="ECO:0000259" key="15">
    <source>
        <dbReference type="Pfam" id="PF00082"/>
    </source>
</evidence>
<evidence type="ECO:0000256" key="8">
    <source>
        <dbReference type="ARBA" id="ARBA00022989"/>
    </source>
</evidence>
<feature type="transmembrane region" description="Helical" evidence="13">
    <location>
        <begin position="380"/>
        <end position="403"/>
    </location>
</feature>
<keyword evidence="6 10" id="KW-0378">Hydrolase</keyword>
<evidence type="ECO:0000256" key="3">
    <source>
        <dbReference type="ARBA" id="ARBA00022475"/>
    </source>
</evidence>
<dbReference type="SUPFAM" id="SSF52743">
    <property type="entry name" value="Subtilisin-like"/>
    <property type="match status" value="1"/>
</dbReference>